<dbReference type="Pfam" id="PF11728">
    <property type="entry name" value="ArAE_1_C"/>
    <property type="match status" value="1"/>
</dbReference>
<sequence length="349" mass="40343">MKPGKKKETGAVLIEAVRIAVGSGAAMYAASLLHLEFAASAGMVTLLTILTTKWETLRLSAARILTFILAAVLAWLVFSHIKSDGAAFGIFIFLLVLISEWVGWRITASVNAVIGTHFLATRNFSIAFIANEFLIVLLGITIAILVNLFQNNGGQRNRIIENMRYTEQEFSDILGELAAFLYSRDRRETVWEKLELLERKLENFIEQAYVYQNNTFRAHTSYYSAYFEMREKQCGALQHLHQEMEKLKALPKQSFIVADYISYLKHFVKEMNRPEKQLARLAALSEEMKAQELPGSREEFENRAVLYHILMDLEEFLQYKQHFVERIDETQFAVYWKKEVEDFRRSKSR</sequence>
<feature type="transmembrane region" description="Helical" evidence="6">
    <location>
        <begin position="124"/>
        <end position="149"/>
    </location>
</feature>
<dbReference type="PANTHER" id="PTHR40064">
    <property type="entry name" value="MEMBRANE PROTEIN-RELATED"/>
    <property type="match status" value="1"/>
</dbReference>
<keyword evidence="5 6" id="KW-0472">Membrane</keyword>
<dbReference type="InterPro" id="IPR038323">
    <property type="entry name" value="ArAE_1_C_sf"/>
</dbReference>
<evidence type="ECO:0000256" key="1">
    <source>
        <dbReference type="ARBA" id="ARBA00004651"/>
    </source>
</evidence>
<feature type="transmembrane region" description="Helical" evidence="6">
    <location>
        <begin position="85"/>
        <end position="104"/>
    </location>
</feature>
<dbReference type="InterPro" id="IPR052984">
    <property type="entry name" value="UPF0421"/>
</dbReference>
<dbReference type="Pfam" id="PF06081">
    <property type="entry name" value="ArAE_1"/>
    <property type="match status" value="1"/>
</dbReference>
<evidence type="ECO:0000256" key="2">
    <source>
        <dbReference type="ARBA" id="ARBA00022475"/>
    </source>
</evidence>
<accession>A0A174BL04</accession>
<feature type="domain" description="Putative aromatic acid exporter C-terminal" evidence="7">
    <location>
        <begin position="158"/>
        <end position="321"/>
    </location>
</feature>
<dbReference type="Gene3D" id="1.20.120.940">
    <property type="entry name" value="Putative aromatic acid exporter, C-terminal domain"/>
    <property type="match status" value="1"/>
</dbReference>
<evidence type="ECO:0000313" key="9">
    <source>
        <dbReference type="Proteomes" id="UP000095544"/>
    </source>
</evidence>
<dbReference type="STRING" id="39482.ERS852491_01065"/>
<keyword evidence="2" id="KW-1003">Cell membrane</keyword>
<dbReference type="InterPro" id="IPR010343">
    <property type="entry name" value="ArAE_1"/>
</dbReference>
<organism evidence="8 9">
    <name type="scientific">Faecalicatena contorta</name>
    <dbReference type="NCBI Taxonomy" id="39482"/>
    <lineage>
        <taxon>Bacteria</taxon>
        <taxon>Bacillati</taxon>
        <taxon>Bacillota</taxon>
        <taxon>Clostridia</taxon>
        <taxon>Lachnospirales</taxon>
        <taxon>Lachnospiraceae</taxon>
        <taxon>Faecalicatena</taxon>
    </lineage>
</organism>
<proteinExistence type="predicted"/>
<feature type="transmembrane region" description="Helical" evidence="6">
    <location>
        <begin position="57"/>
        <end position="78"/>
    </location>
</feature>
<dbReference type="OrthoDB" id="357521at2"/>
<evidence type="ECO:0000256" key="3">
    <source>
        <dbReference type="ARBA" id="ARBA00022692"/>
    </source>
</evidence>
<gene>
    <name evidence="8" type="ORF">ERS852491_01065</name>
</gene>
<dbReference type="AlphaFoldDB" id="A0A174BL04"/>
<keyword evidence="4 6" id="KW-1133">Transmembrane helix</keyword>
<protein>
    <submittedName>
        <fullName evidence="8">Predicted membrane protein</fullName>
    </submittedName>
</protein>
<evidence type="ECO:0000256" key="6">
    <source>
        <dbReference type="SAM" id="Phobius"/>
    </source>
</evidence>
<dbReference type="Proteomes" id="UP000095544">
    <property type="component" value="Unassembled WGS sequence"/>
</dbReference>
<reference evidence="8 9" key="1">
    <citation type="submission" date="2015-09" db="EMBL/GenBank/DDBJ databases">
        <authorList>
            <consortium name="Pathogen Informatics"/>
        </authorList>
    </citation>
    <scope>NUCLEOTIDE SEQUENCE [LARGE SCALE GENOMIC DNA]</scope>
    <source>
        <strain evidence="8 9">2789STDY5834876</strain>
    </source>
</reference>
<dbReference type="GO" id="GO:0005886">
    <property type="term" value="C:plasma membrane"/>
    <property type="evidence" value="ECO:0007669"/>
    <property type="project" value="UniProtKB-SubCell"/>
</dbReference>
<name>A0A174BL04_9FIRM</name>
<evidence type="ECO:0000256" key="5">
    <source>
        <dbReference type="ARBA" id="ARBA00023136"/>
    </source>
</evidence>
<dbReference type="EMBL" id="CYZU01000007">
    <property type="protein sequence ID" value="CUO01692.1"/>
    <property type="molecule type" value="Genomic_DNA"/>
</dbReference>
<evidence type="ECO:0000259" key="7">
    <source>
        <dbReference type="Pfam" id="PF11728"/>
    </source>
</evidence>
<keyword evidence="3 6" id="KW-0812">Transmembrane</keyword>
<dbReference type="PANTHER" id="PTHR40064:SF1">
    <property type="entry name" value="MEMBRANE PROTEIN"/>
    <property type="match status" value="1"/>
</dbReference>
<comment type="subcellular location">
    <subcellularLocation>
        <location evidence="1">Cell membrane</location>
        <topology evidence="1">Multi-pass membrane protein</topology>
    </subcellularLocation>
</comment>
<dbReference type="RefSeq" id="WP_050639405.1">
    <property type="nucleotide sequence ID" value="NZ_CABKUE010000006.1"/>
</dbReference>
<dbReference type="InterPro" id="IPR021062">
    <property type="entry name" value="ArAE_1_C"/>
</dbReference>
<evidence type="ECO:0000256" key="4">
    <source>
        <dbReference type="ARBA" id="ARBA00022989"/>
    </source>
</evidence>
<evidence type="ECO:0000313" key="8">
    <source>
        <dbReference type="EMBL" id="CUO01692.1"/>
    </source>
</evidence>